<evidence type="ECO:0000313" key="1">
    <source>
        <dbReference type="EMBL" id="SVA61748.1"/>
    </source>
</evidence>
<protein>
    <recommendedName>
        <fullName evidence="2">Cytochrome c domain-containing protein</fullName>
    </recommendedName>
</protein>
<reference evidence="1" key="1">
    <citation type="submission" date="2018-05" db="EMBL/GenBank/DDBJ databases">
        <authorList>
            <person name="Lanie J.A."/>
            <person name="Ng W.-L."/>
            <person name="Kazmierczak K.M."/>
            <person name="Andrzejewski T.M."/>
            <person name="Davidsen T.M."/>
            <person name="Wayne K.J."/>
            <person name="Tettelin H."/>
            <person name="Glass J.I."/>
            <person name="Rusch D."/>
            <person name="Podicherti R."/>
            <person name="Tsui H.-C.T."/>
            <person name="Winkler M.E."/>
        </authorList>
    </citation>
    <scope>NUCLEOTIDE SEQUENCE</scope>
</reference>
<sequence length="170" mass="19376">MKNSNNFRARAFLGFFSMGFVFSSAWAESQETLAVRAYRVLVKRCSQCHGKGAAQSDEMLLEHEALLKDGLIRPGSAAKSKLYRVMLKGEMPRKKNDNPGFFPRYDLSGPPVPKKEMAIVKRWIETGAQDWGNPKRKIKASPPESYLQPDTIGFPDLFAYKDFFKKLFIF</sequence>
<name>A0A381XAN9_9ZZZZ</name>
<dbReference type="AlphaFoldDB" id="A0A381XAN9"/>
<gene>
    <name evidence="1" type="ORF">METZ01_LOCUS114602</name>
</gene>
<dbReference type="EMBL" id="UINC01014486">
    <property type="protein sequence ID" value="SVA61748.1"/>
    <property type="molecule type" value="Genomic_DNA"/>
</dbReference>
<evidence type="ECO:0008006" key="2">
    <source>
        <dbReference type="Google" id="ProtNLM"/>
    </source>
</evidence>
<proteinExistence type="predicted"/>
<accession>A0A381XAN9</accession>
<organism evidence="1">
    <name type="scientific">marine metagenome</name>
    <dbReference type="NCBI Taxonomy" id="408172"/>
    <lineage>
        <taxon>unclassified sequences</taxon>
        <taxon>metagenomes</taxon>
        <taxon>ecological metagenomes</taxon>
    </lineage>
</organism>